<comment type="caution">
    <text evidence="1">The sequence shown here is derived from an EMBL/GenBank/DDBJ whole genome shotgun (WGS) entry which is preliminary data.</text>
</comment>
<evidence type="ECO:0000313" key="2">
    <source>
        <dbReference type="Proteomes" id="UP000247832"/>
    </source>
</evidence>
<sequence>MLLLDKNKSPTRTVYYISAVTNHLLKIGDPRGYADLYRQVMNYIPASASSEVFFTLALDFLFLTGKINVNDNGEIYVLKES</sequence>
<evidence type="ECO:0000313" key="1">
    <source>
        <dbReference type="EMBL" id="PYI65756.1"/>
    </source>
</evidence>
<organism evidence="1 2">
    <name type="scientific">Arthrobacter livingstonensis</name>
    <dbReference type="NCBI Taxonomy" id="670078"/>
    <lineage>
        <taxon>Bacteria</taxon>
        <taxon>Bacillati</taxon>
        <taxon>Actinomycetota</taxon>
        <taxon>Actinomycetes</taxon>
        <taxon>Micrococcales</taxon>
        <taxon>Micrococcaceae</taxon>
        <taxon>Arthrobacter</taxon>
    </lineage>
</organism>
<dbReference type="AlphaFoldDB" id="A0A2V5LUT9"/>
<reference evidence="1 2" key="1">
    <citation type="submission" date="2018-05" db="EMBL/GenBank/DDBJ databases">
        <title>Genetic diversity of glacier-inhabiting Cryobacterium bacteria in China and description of Cryobacterium mengkeensis sp. nov. and Arthrobacter glacialis sp. nov.</title>
        <authorList>
            <person name="Liu Q."/>
            <person name="Xin Y.-H."/>
        </authorList>
    </citation>
    <scope>NUCLEOTIDE SEQUENCE [LARGE SCALE GENOMIC DNA]</scope>
    <source>
        <strain evidence="1 2">LI2</strain>
    </source>
</reference>
<dbReference type="OrthoDB" id="3197253at2"/>
<keyword evidence="2" id="KW-1185">Reference proteome</keyword>
<dbReference type="InterPro" id="IPR046897">
    <property type="entry name" value="ABC-3C_MC6"/>
</dbReference>
<gene>
    <name evidence="1" type="ORF">CVV68_17080</name>
</gene>
<dbReference type="Pfam" id="PF20293">
    <property type="entry name" value="MC6"/>
    <property type="match status" value="1"/>
</dbReference>
<dbReference type="Proteomes" id="UP000247832">
    <property type="component" value="Unassembled WGS sequence"/>
</dbReference>
<proteinExistence type="predicted"/>
<name>A0A2V5LUT9_9MICC</name>
<dbReference type="EMBL" id="QJVD01000021">
    <property type="protein sequence ID" value="PYI65756.1"/>
    <property type="molecule type" value="Genomic_DNA"/>
</dbReference>
<protein>
    <submittedName>
        <fullName evidence="1">Uncharacterized protein</fullName>
    </submittedName>
</protein>
<accession>A0A2V5LUT9</accession>